<sequence length="814" mass="89417">MAKMTTTNTDFFDSTLDTVILPKSIAFQGHRAQSFVPGAIELSNDAIGEAQSCASVVLDYGRCEGGMPFFEINRAQGHQTLVVKVVYSETAQGIDTETGDGPFFFFSNTMDTYRTIQLDIAPSEKSFTILPFYAQYSQRYQKITLVSPNASVTFGNIGFKRTRPSAIPKAHLTTSDEELNRIWEDGVRTAEMCSLVLGETKPAWEITSEGARIRGQHWAPCRWGTRWTDKTITFQTRIERCGASWGVHMVTNGLIFCLDLTSRTLRAVEGLADQATVFPCTERGQWPLPETIDLTGWISVRVQTVDQSALIWLNDVQVSTIDNLSIRPVLGGKINSGSIAFGGPSGWIAMFRGLLVKAADGHVLYENDLSLADKERTYADFQVGSNPVPCTIDGAKRDRACFGGDLFVTGRSIAYGGLNHDAVAGTIRLLTSHQTTDGYLGNLCSAQAPVHETNVDPPSYAFYSLSYALLLVVAIKDYWLHTGDAVLIDKVYPAMLKLQEFVQRHLNQEGLVEVSPELSMTWFPLGGPIFGVSAVVNLAYYDSLRAMSILASGTDEKKRLTLLAENLRDRMVEHLWNKSTGIFRMGTTLPEDGVCQDVVAYATSLGIIPGHPNLQAHLGAQDTQLPLAFRGLGHWSDSKVVSPYATGYAVEALFSQKLGDSALNLLKRVWGSMADRTKPNFSGCHWEAMRLDGEPYSHDTSLAHAWSTWPVFLLPRYLAGLRSTGPGWESIEITPLRTKIRHISYDIDTCKGKIAIVIDWVQESGIERGSTVGTVRLTLPAGAKATLTVPDGCTRDCAETIVGPVLDLMIQIKN</sequence>
<dbReference type="RefSeq" id="XP_016209097.1">
    <property type="nucleotide sequence ID" value="XM_016363083.1"/>
</dbReference>
<dbReference type="InterPro" id="IPR035398">
    <property type="entry name" value="Bac_rhamnosid_C"/>
</dbReference>
<dbReference type="Proteomes" id="UP000053259">
    <property type="component" value="Unassembled WGS sequence"/>
</dbReference>
<dbReference type="InterPro" id="IPR008928">
    <property type="entry name" value="6-hairpin_glycosidase_sf"/>
</dbReference>
<dbReference type="OrthoDB" id="10036721at2759"/>
<dbReference type="EMBL" id="KN847581">
    <property type="protein sequence ID" value="KIV99227.1"/>
    <property type="molecule type" value="Genomic_DNA"/>
</dbReference>
<accession>A0A0D1ZXP2</accession>
<dbReference type="Pfam" id="PF17390">
    <property type="entry name" value="Bac_rhamnosid_C"/>
    <property type="match status" value="1"/>
</dbReference>
<dbReference type="GeneID" id="27317064"/>
<name>A0A0D1ZXP2_9PEZI</name>
<dbReference type="STRING" id="253628.A0A0D1ZXP2"/>
<dbReference type="InterPro" id="IPR012341">
    <property type="entry name" value="6hp_glycosidase-like_sf"/>
</dbReference>
<proteinExistence type="predicted"/>
<dbReference type="PANTHER" id="PTHR34987">
    <property type="entry name" value="C, PUTATIVE (AFU_ORTHOLOGUE AFUA_3G02880)-RELATED"/>
    <property type="match status" value="1"/>
</dbReference>
<dbReference type="SUPFAM" id="SSF48208">
    <property type="entry name" value="Six-hairpin glycosidases"/>
    <property type="match status" value="1"/>
</dbReference>
<dbReference type="AlphaFoldDB" id="A0A0D1ZXP2"/>
<feature type="domain" description="Alpha-L-rhamnosidase C-terminal" evidence="1">
    <location>
        <begin position="720"/>
        <end position="794"/>
    </location>
</feature>
<dbReference type="HOGENOM" id="CLU_007933_2_1_1"/>
<evidence type="ECO:0000313" key="2">
    <source>
        <dbReference type="EMBL" id="KIV99227.1"/>
    </source>
</evidence>
<organism evidence="2 3">
    <name type="scientific">Verruconis gallopava</name>
    <dbReference type="NCBI Taxonomy" id="253628"/>
    <lineage>
        <taxon>Eukaryota</taxon>
        <taxon>Fungi</taxon>
        <taxon>Dikarya</taxon>
        <taxon>Ascomycota</taxon>
        <taxon>Pezizomycotina</taxon>
        <taxon>Dothideomycetes</taxon>
        <taxon>Pleosporomycetidae</taxon>
        <taxon>Venturiales</taxon>
        <taxon>Sympoventuriaceae</taxon>
        <taxon>Verruconis</taxon>
    </lineage>
</organism>
<evidence type="ECO:0000313" key="3">
    <source>
        <dbReference type="Proteomes" id="UP000053259"/>
    </source>
</evidence>
<dbReference type="GO" id="GO:0003824">
    <property type="term" value="F:catalytic activity"/>
    <property type="evidence" value="ECO:0007669"/>
    <property type="project" value="UniProtKB-ARBA"/>
</dbReference>
<evidence type="ECO:0000259" key="1">
    <source>
        <dbReference type="Pfam" id="PF17390"/>
    </source>
</evidence>
<dbReference type="InParanoid" id="A0A0D1ZXP2"/>
<dbReference type="Gene3D" id="2.60.420.10">
    <property type="entry name" value="Maltose phosphorylase, domain 3"/>
    <property type="match status" value="1"/>
</dbReference>
<keyword evidence="3" id="KW-1185">Reference proteome</keyword>
<gene>
    <name evidence="2" type="ORF">PV09_09091</name>
</gene>
<dbReference type="Gene3D" id="1.50.10.10">
    <property type="match status" value="1"/>
</dbReference>
<dbReference type="GO" id="GO:0005975">
    <property type="term" value="P:carbohydrate metabolic process"/>
    <property type="evidence" value="ECO:0007669"/>
    <property type="project" value="InterPro"/>
</dbReference>
<reference evidence="2 3" key="1">
    <citation type="submission" date="2015-01" db="EMBL/GenBank/DDBJ databases">
        <title>The Genome Sequence of Ochroconis gallopava CBS43764.</title>
        <authorList>
            <consortium name="The Broad Institute Genomics Platform"/>
            <person name="Cuomo C."/>
            <person name="de Hoog S."/>
            <person name="Gorbushina A."/>
            <person name="Stielow B."/>
            <person name="Teixiera M."/>
            <person name="Abouelleil A."/>
            <person name="Chapman S.B."/>
            <person name="Priest M."/>
            <person name="Young S.K."/>
            <person name="Wortman J."/>
            <person name="Nusbaum C."/>
            <person name="Birren B."/>
        </authorList>
    </citation>
    <scope>NUCLEOTIDE SEQUENCE [LARGE SCALE GENOMIC DNA]</scope>
    <source>
        <strain evidence="2 3">CBS 43764</strain>
    </source>
</reference>
<dbReference type="PANTHER" id="PTHR34987:SF4">
    <property type="entry name" value="ALPHA-L-RHAMNOSIDASE C-TERMINAL DOMAIN-CONTAINING PROTEIN"/>
    <property type="match status" value="1"/>
</dbReference>
<protein>
    <recommendedName>
        <fullName evidence="1">Alpha-L-rhamnosidase C-terminal domain-containing protein</fullName>
    </recommendedName>
</protein>
<dbReference type="VEuPathDB" id="FungiDB:PV09_09091"/>